<dbReference type="EMBL" id="JAKWBI020000041">
    <property type="protein sequence ID" value="KAJ2904968.1"/>
    <property type="molecule type" value="Genomic_DNA"/>
</dbReference>
<dbReference type="Pfam" id="PF00083">
    <property type="entry name" value="Sugar_tr"/>
    <property type="match status" value="3"/>
</dbReference>
<feature type="transmembrane region" description="Helical" evidence="5">
    <location>
        <begin position="122"/>
        <end position="139"/>
    </location>
</feature>
<comment type="subcellular location">
    <subcellularLocation>
        <location evidence="1">Membrane</location>
        <topology evidence="1">Multi-pass membrane protein</topology>
    </subcellularLocation>
</comment>
<name>A0AAD5S3B9_9PEZI</name>
<sequence>MSSPNQSDKSGRMLTECSTHRIGDPITGTVVGANMGSIDADLLREAAARTQAEHSMGLLESLKLYGKAVFWSMLISSCIIMEGFDIAFLNNLYAYPPFQRKFGIIGLHITGWFSERYGYRKTLIFALGLISCFIFIIFFSESLNQLFAGEVLAGIPWGGFQTLATVYASDLQDPFALQWMWPIPLLIGIFLAPESPRWLVCQERAKEATNSLRRLTSRKVGEDFKADETIAMMVHTNAIEKQAEEGARYIDCFKGINLRRTEIVDMTWALQTLCGSTFMEYSTYFFEQAGLEKENASSMTLGLYSVGIVGTVAAWVIMNWAGRRTLYFGGEVVMCIILLAICFAGLAGRDSVEANGRLERCFWCTPSFTTPPLESKTMVLARNAYNIVGIISNLLTPKMLNPTAWSWGAKTAFFWAGSCFFCVIWTYFRLPELKGRTYGEIEILFENKISTRKFKSAKIEGLEGAYNGYPK</sequence>
<feature type="transmembrane region" description="Helical" evidence="5">
    <location>
        <begin position="301"/>
        <end position="321"/>
    </location>
</feature>
<feature type="transmembrane region" description="Helical" evidence="5">
    <location>
        <begin position="151"/>
        <end position="169"/>
    </location>
</feature>
<dbReference type="SUPFAM" id="SSF103473">
    <property type="entry name" value="MFS general substrate transporter"/>
    <property type="match status" value="1"/>
</dbReference>
<organism evidence="6 7">
    <name type="scientific">Zalerion maritima</name>
    <dbReference type="NCBI Taxonomy" id="339359"/>
    <lineage>
        <taxon>Eukaryota</taxon>
        <taxon>Fungi</taxon>
        <taxon>Dikarya</taxon>
        <taxon>Ascomycota</taxon>
        <taxon>Pezizomycotina</taxon>
        <taxon>Sordariomycetes</taxon>
        <taxon>Lulworthiomycetidae</taxon>
        <taxon>Lulworthiales</taxon>
        <taxon>Lulworthiaceae</taxon>
        <taxon>Zalerion</taxon>
    </lineage>
</organism>
<evidence type="ECO:0000256" key="2">
    <source>
        <dbReference type="ARBA" id="ARBA00022692"/>
    </source>
</evidence>
<protein>
    <submittedName>
        <fullName evidence="6">Major facilitator superfamily domain-containing protein</fullName>
    </submittedName>
</protein>
<evidence type="ECO:0000256" key="1">
    <source>
        <dbReference type="ARBA" id="ARBA00004141"/>
    </source>
</evidence>
<evidence type="ECO:0000256" key="5">
    <source>
        <dbReference type="SAM" id="Phobius"/>
    </source>
</evidence>
<evidence type="ECO:0000313" key="6">
    <source>
        <dbReference type="EMBL" id="KAJ2904968.1"/>
    </source>
</evidence>
<feature type="transmembrane region" description="Helical" evidence="5">
    <location>
        <begin position="412"/>
        <end position="428"/>
    </location>
</feature>
<dbReference type="InterPro" id="IPR036259">
    <property type="entry name" value="MFS_trans_sf"/>
</dbReference>
<accession>A0AAD5S3B9</accession>
<feature type="transmembrane region" description="Helical" evidence="5">
    <location>
        <begin position="68"/>
        <end position="89"/>
    </location>
</feature>
<dbReference type="PANTHER" id="PTHR48022:SF2">
    <property type="entry name" value="PLASTIDIC GLUCOSE TRANSPORTER 4"/>
    <property type="match status" value="1"/>
</dbReference>
<dbReference type="InterPro" id="IPR005828">
    <property type="entry name" value="MFS_sugar_transport-like"/>
</dbReference>
<evidence type="ECO:0000256" key="3">
    <source>
        <dbReference type="ARBA" id="ARBA00022989"/>
    </source>
</evidence>
<dbReference type="GO" id="GO:0016020">
    <property type="term" value="C:membrane"/>
    <property type="evidence" value="ECO:0007669"/>
    <property type="project" value="UniProtKB-SubCell"/>
</dbReference>
<dbReference type="PANTHER" id="PTHR48022">
    <property type="entry name" value="PLASTIDIC GLUCOSE TRANSPORTER 4"/>
    <property type="match status" value="1"/>
</dbReference>
<dbReference type="InterPro" id="IPR050360">
    <property type="entry name" value="MFS_Sugar_Transporters"/>
</dbReference>
<dbReference type="Gene3D" id="1.20.1250.20">
    <property type="entry name" value="MFS general substrate transporter like domains"/>
    <property type="match status" value="2"/>
</dbReference>
<keyword evidence="4 5" id="KW-0472">Membrane</keyword>
<evidence type="ECO:0000313" key="7">
    <source>
        <dbReference type="Proteomes" id="UP001201980"/>
    </source>
</evidence>
<dbReference type="AlphaFoldDB" id="A0AAD5S3B9"/>
<reference evidence="6" key="1">
    <citation type="submission" date="2022-07" db="EMBL/GenBank/DDBJ databases">
        <title>Draft genome sequence of Zalerion maritima ATCC 34329, a (micro)plastics degrading marine fungus.</title>
        <authorList>
            <person name="Paco A."/>
            <person name="Goncalves M.F.M."/>
            <person name="Rocha-Santos T.A.P."/>
            <person name="Alves A."/>
        </authorList>
    </citation>
    <scope>NUCLEOTIDE SEQUENCE</scope>
    <source>
        <strain evidence="6">ATCC 34329</strain>
    </source>
</reference>
<feature type="transmembrane region" description="Helical" evidence="5">
    <location>
        <begin position="327"/>
        <end position="347"/>
    </location>
</feature>
<comment type="caution">
    <text evidence="6">The sequence shown here is derived from an EMBL/GenBank/DDBJ whole genome shotgun (WGS) entry which is preliminary data.</text>
</comment>
<keyword evidence="2 5" id="KW-0812">Transmembrane</keyword>
<dbReference type="Proteomes" id="UP001201980">
    <property type="component" value="Unassembled WGS sequence"/>
</dbReference>
<keyword evidence="7" id="KW-1185">Reference proteome</keyword>
<gene>
    <name evidence="6" type="ORF">MKZ38_006833</name>
</gene>
<evidence type="ECO:0000256" key="4">
    <source>
        <dbReference type="ARBA" id="ARBA00023136"/>
    </source>
</evidence>
<dbReference type="GO" id="GO:0005351">
    <property type="term" value="F:carbohydrate:proton symporter activity"/>
    <property type="evidence" value="ECO:0007669"/>
    <property type="project" value="TreeGrafter"/>
</dbReference>
<proteinExistence type="predicted"/>
<feature type="transmembrane region" description="Helical" evidence="5">
    <location>
        <begin position="175"/>
        <end position="192"/>
    </location>
</feature>
<keyword evidence="3 5" id="KW-1133">Transmembrane helix</keyword>